<evidence type="ECO:0000313" key="1">
    <source>
        <dbReference type="EMBL" id="EFO84008.1"/>
    </source>
</evidence>
<proteinExistence type="predicted"/>
<accession>E3N216</accession>
<dbReference type="EMBL" id="DS268511">
    <property type="protein sequence ID" value="EFO84008.1"/>
    <property type="molecule type" value="Genomic_DNA"/>
</dbReference>
<dbReference type="InterPro" id="IPR021942">
    <property type="entry name" value="DUF3557"/>
</dbReference>
<dbReference type="Proteomes" id="UP000008281">
    <property type="component" value="Unassembled WGS sequence"/>
</dbReference>
<evidence type="ECO:0008006" key="3">
    <source>
        <dbReference type="Google" id="ProtNLM"/>
    </source>
</evidence>
<keyword evidence="2" id="KW-1185">Reference proteome</keyword>
<evidence type="ECO:0000313" key="2">
    <source>
        <dbReference type="Proteomes" id="UP000008281"/>
    </source>
</evidence>
<dbReference type="Pfam" id="PF12078">
    <property type="entry name" value="DUF3557"/>
    <property type="match status" value="1"/>
</dbReference>
<protein>
    <recommendedName>
        <fullName evidence="3">DUF38 domain-containing protein</fullName>
    </recommendedName>
</protein>
<dbReference type="AlphaFoldDB" id="E3N216"/>
<dbReference type="CTD" id="9827933"/>
<dbReference type="GeneID" id="9827933"/>
<dbReference type="KEGG" id="crq:GCK72_007894"/>
<sequence>MPLPLSYPSLRCVLEHLEAVKRAHIIGRSMGLRKIDKLIPFCLEDLYLNRDQITVNRLIIKYDKDKVEFKLNGKTFNRKGLESQEDKMKKLINFYFCGKSIINVNWLGWNLYSLPDSVDLKIRVNSLGALYSCFNAAITFIDPRSFPLKTLITSIANTSTYDDQVVKSAETFNLTLINYQIVTVESLKKLNNKKVVFNYCSSSRIEMVSLIKYYIETKKAVETTFMISSNIKFFIEFMLIEFELAFGDFLCDLDDVNERFIPGWPKFSIPINNDSRIQVYAIENPEEGGGWKIVLKPVLGL</sequence>
<reference evidence="1" key="1">
    <citation type="submission" date="2007-07" db="EMBL/GenBank/DDBJ databases">
        <title>PCAP assembly of the Caenorhabditis remanei genome.</title>
        <authorList>
            <consortium name="The Caenorhabditis remanei Sequencing Consortium"/>
            <person name="Wilson R.K."/>
        </authorList>
    </citation>
    <scope>NUCLEOTIDE SEQUENCE [LARGE SCALE GENOMIC DNA]</scope>
    <source>
        <strain evidence="1">PB4641</strain>
    </source>
</reference>
<organism evidence="2">
    <name type="scientific">Caenorhabditis remanei</name>
    <name type="common">Caenorhabditis vulgaris</name>
    <dbReference type="NCBI Taxonomy" id="31234"/>
    <lineage>
        <taxon>Eukaryota</taxon>
        <taxon>Metazoa</taxon>
        <taxon>Ecdysozoa</taxon>
        <taxon>Nematoda</taxon>
        <taxon>Chromadorea</taxon>
        <taxon>Rhabditida</taxon>
        <taxon>Rhabditina</taxon>
        <taxon>Rhabditomorpha</taxon>
        <taxon>Rhabditoidea</taxon>
        <taxon>Rhabditidae</taxon>
        <taxon>Peloderinae</taxon>
        <taxon>Caenorhabditis</taxon>
    </lineage>
</organism>
<dbReference type="PANTHER" id="PTHR31379">
    <property type="entry name" value="F-BOX C PROTEIN-RELATED-RELATED"/>
    <property type="match status" value="1"/>
</dbReference>
<gene>
    <name evidence="1" type="ORF">CRE_17436</name>
</gene>
<dbReference type="PANTHER" id="PTHR31379:SF1">
    <property type="entry name" value="F-BOX C PROTEIN-RELATED"/>
    <property type="match status" value="1"/>
</dbReference>
<dbReference type="FunCoup" id="E3N216">
    <property type="interactions" value="426"/>
</dbReference>
<name>E3N216_CAERE</name>
<dbReference type="InParanoid" id="E3N216"/>
<dbReference type="HOGENOM" id="CLU_042576_3_1_1"/>
<dbReference type="RefSeq" id="XP_003097539.2">
    <property type="nucleotide sequence ID" value="XM_003097491.2"/>
</dbReference>